<evidence type="ECO:0000313" key="2">
    <source>
        <dbReference type="Proteomes" id="UP001057402"/>
    </source>
</evidence>
<protein>
    <submittedName>
        <fullName evidence="1">Uncharacterized protein</fullName>
    </submittedName>
</protein>
<reference evidence="2" key="1">
    <citation type="journal article" date="2023" name="Front. Plant Sci.">
        <title>Chromosomal-level genome assembly of Melastoma candidum provides insights into trichome evolution.</title>
        <authorList>
            <person name="Zhong Y."/>
            <person name="Wu W."/>
            <person name="Sun C."/>
            <person name="Zou P."/>
            <person name="Liu Y."/>
            <person name="Dai S."/>
            <person name="Zhou R."/>
        </authorList>
    </citation>
    <scope>NUCLEOTIDE SEQUENCE [LARGE SCALE GENOMIC DNA]</scope>
</reference>
<organism evidence="1 2">
    <name type="scientific">Melastoma candidum</name>
    <dbReference type="NCBI Taxonomy" id="119954"/>
    <lineage>
        <taxon>Eukaryota</taxon>
        <taxon>Viridiplantae</taxon>
        <taxon>Streptophyta</taxon>
        <taxon>Embryophyta</taxon>
        <taxon>Tracheophyta</taxon>
        <taxon>Spermatophyta</taxon>
        <taxon>Magnoliopsida</taxon>
        <taxon>eudicotyledons</taxon>
        <taxon>Gunneridae</taxon>
        <taxon>Pentapetalae</taxon>
        <taxon>rosids</taxon>
        <taxon>malvids</taxon>
        <taxon>Myrtales</taxon>
        <taxon>Melastomataceae</taxon>
        <taxon>Melastomatoideae</taxon>
        <taxon>Melastomateae</taxon>
        <taxon>Melastoma</taxon>
    </lineage>
</organism>
<accession>A0ACB9RKJ6</accession>
<comment type="caution">
    <text evidence="1">The sequence shown here is derived from an EMBL/GenBank/DDBJ whole genome shotgun (WGS) entry which is preliminary data.</text>
</comment>
<dbReference type="Proteomes" id="UP001057402">
    <property type="component" value="Chromosome 4"/>
</dbReference>
<keyword evidence="2" id="KW-1185">Reference proteome</keyword>
<name>A0ACB9RKJ6_9MYRT</name>
<sequence length="208" mass="23133">MNSFDSAFEALALHYVGFGLFTVVNNVWTIVALVTAALSFWRLRAASLPLPLPLPSDRRLVSSPEAPDSRPSCSPIPESAEEATTAPIHPSPNVPAAPPACDADVATKGRFVTYYREEDRGDAFDGDEEAELSGDRRWLGDRAGEWWEGWEKALRLRSNGAERGRGWYDYQDRAVLSGSVVRLWEEERWELVVASSVKPAGRCRVVVW</sequence>
<evidence type="ECO:0000313" key="1">
    <source>
        <dbReference type="EMBL" id="KAI4376477.1"/>
    </source>
</evidence>
<gene>
    <name evidence="1" type="ORF">MLD38_014234</name>
</gene>
<dbReference type="EMBL" id="CM042883">
    <property type="protein sequence ID" value="KAI4376477.1"/>
    <property type="molecule type" value="Genomic_DNA"/>
</dbReference>
<proteinExistence type="predicted"/>